<dbReference type="EC" id="3.1.4.4" evidence="3"/>
<evidence type="ECO:0000256" key="7">
    <source>
        <dbReference type="SAM" id="SignalP"/>
    </source>
</evidence>
<keyword evidence="6" id="KW-0443">Lipid metabolism</keyword>
<dbReference type="Pfam" id="PF13091">
    <property type="entry name" value="PLDc_2"/>
    <property type="match status" value="2"/>
</dbReference>
<dbReference type="InterPro" id="IPR025202">
    <property type="entry name" value="PLD-like_dom"/>
</dbReference>
<dbReference type="PANTHER" id="PTHR43856:SF1">
    <property type="entry name" value="MITOCHONDRIAL CARDIOLIPIN HYDROLASE"/>
    <property type="match status" value="1"/>
</dbReference>
<gene>
    <name evidence="9" type="ORF">OG549_39600</name>
</gene>
<evidence type="ECO:0000256" key="1">
    <source>
        <dbReference type="ARBA" id="ARBA00000798"/>
    </source>
</evidence>
<dbReference type="PANTHER" id="PTHR43856">
    <property type="entry name" value="CARDIOLIPIN HYDROLASE"/>
    <property type="match status" value="1"/>
</dbReference>
<dbReference type="GO" id="GO:0016891">
    <property type="term" value="F:RNA endonuclease activity producing 5'-phosphomonoesters, hydrolytic mechanism"/>
    <property type="evidence" value="ECO:0007669"/>
    <property type="project" value="TreeGrafter"/>
</dbReference>
<keyword evidence="4" id="KW-0378">Hydrolase</keyword>
<dbReference type="AlphaFoldDB" id="A0AAU2VFD2"/>
<keyword evidence="5" id="KW-0442">Lipid degradation</keyword>
<feature type="domain" description="Phospholipase D-like" evidence="8">
    <location>
        <begin position="269"/>
        <end position="404"/>
    </location>
</feature>
<feature type="domain" description="Phospholipase D-like" evidence="8">
    <location>
        <begin position="68"/>
        <end position="209"/>
    </location>
</feature>
<reference evidence="9" key="1">
    <citation type="submission" date="2022-10" db="EMBL/GenBank/DDBJ databases">
        <title>The complete genomes of actinobacterial strains from the NBC collection.</title>
        <authorList>
            <person name="Joergensen T.S."/>
            <person name="Alvarez Arevalo M."/>
            <person name="Sterndorff E.B."/>
            <person name="Faurdal D."/>
            <person name="Vuksanovic O."/>
            <person name="Mourched A.-S."/>
            <person name="Charusanti P."/>
            <person name="Shaw S."/>
            <person name="Blin K."/>
            <person name="Weber T."/>
        </authorList>
    </citation>
    <scope>NUCLEOTIDE SEQUENCE</scope>
    <source>
        <strain evidence="9">NBC_00003</strain>
    </source>
</reference>
<dbReference type="GO" id="GO:0016042">
    <property type="term" value="P:lipid catabolic process"/>
    <property type="evidence" value="ECO:0007669"/>
    <property type="project" value="UniProtKB-KW"/>
</dbReference>
<dbReference type="EMBL" id="CP108318">
    <property type="protein sequence ID" value="WTW66238.1"/>
    <property type="molecule type" value="Genomic_DNA"/>
</dbReference>
<dbReference type="Gene3D" id="3.30.870.10">
    <property type="entry name" value="Endonuclease Chain A"/>
    <property type="match status" value="2"/>
</dbReference>
<dbReference type="InterPro" id="IPR051406">
    <property type="entry name" value="PLD_domain"/>
</dbReference>
<comment type="similarity">
    <text evidence="2">Belongs to the phospholipase D family.</text>
</comment>
<keyword evidence="7" id="KW-0732">Signal</keyword>
<comment type="catalytic activity">
    <reaction evidence="1">
        <text>a 1,2-diacyl-sn-glycero-3-phosphocholine + H2O = a 1,2-diacyl-sn-glycero-3-phosphate + choline + H(+)</text>
        <dbReference type="Rhea" id="RHEA:14445"/>
        <dbReference type="ChEBI" id="CHEBI:15354"/>
        <dbReference type="ChEBI" id="CHEBI:15377"/>
        <dbReference type="ChEBI" id="CHEBI:15378"/>
        <dbReference type="ChEBI" id="CHEBI:57643"/>
        <dbReference type="ChEBI" id="CHEBI:58608"/>
        <dbReference type="EC" id="3.1.4.4"/>
    </reaction>
</comment>
<sequence length="412" mass="43468">MRRPKALLLSLAAALFTFALAPASASAATEAEAAAVTTGAIFNNPAGTTAEQDRIRDHLLGLVNQAPAGSTITAGLYTFTDNSVGEALVAAKTRGVNVRIAIDHKSSTMLGGETGRLTDALGTDTTKPSYVVSCPAGRGCIGNRVLHSGDDGSINHNKFWLFSSVGGSSNVVVQTSANLTNPQRLQLFNNAVTVADKGLYDIYQAYFADLVSGAKGAGTSNYYTSAVSSTNSGLKAYFFPRKEAAGTAYNNDPSTDTVKQILDNADCSSGTTVRMAANLFSRVAVASKLVSMVAAGCKVYLAADANPGDADTPRSMSQDVEDILYGKLTQRVECWENPPTGTDKIGIHSKYLMIEGTYDGKASQKLVWTGSHNYSYAALRSNDETLLKINDAAIYGQFKADHDHLMSYCAGS</sequence>
<evidence type="ECO:0000256" key="3">
    <source>
        <dbReference type="ARBA" id="ARBA00012027"/>
    </source>
</evidence>
<name>A0AAU2VFD2_9ACTN</name>
<evidence type="ECO:0000256" key="4">
    <source>
        <dbReference type="ARBA" id="ARBA00022801"/>
    </source>
</evidence>
<dbReference type="GO" id="GO:0004630">
    <property type="term" value="F:phospholipase D activity"/>
    <property type="evidence" value="ECO:0007669"/>
    <property type="project" value="UniProtKB-EC"/>
</dbReference>
<organism evidence="9">
    <name type="scientific">Streptomyces sp. NBC_00003</name>
    <dbReference type="NCBI Taxonomy" id="2903608"/>
    <lineage>
        <taxon>Bacteria</taxon>
        <taxon>Bacillati</taxon>
        <taxon>Actinomycetota</taxon>
        <taxon>Actinomycetes</taxon>
        <taxon>Kitasatosporales</taxon>
        <taxon>Streptomycetaceae</taxon>
        <taxon>Streptomyces</taxon>
    </lineage>
</organism>
<feature type="signal peptide" evidence="7">
    <location>
        <begin position="1"/>
        <end position="27"/>
    </location>
</feature>
<evidence type="ECO:0000259" key="8">
    <source>
        <dbReference type="Pfam" id="PF13091"/>
    </source>
</evidence>
<feature type="chain" id="PRO_5043614832" description="phospholipase D" evidence="7">
    <location>
        <begin position="28"/>
        <end position="412"/>
    </location>
</feature>
<protein>
    <recommendedName>
        <fullName evidence="3">phospholipase D</fullName>
        <ecNumber evidence="3">3.1.4.4</ecNumber>
    </recommendedName>
</protein>
<proteinExistence type="inferred from homology"/>
<evidence type="ECO:0000313" key="9">
    <source>
        <dbReference type="EMBL" id="WTW66238.1"/>
    </source>
</evidence>
<evidence type="ECO:0000256" key="5">
    <source>
        <dbReference type="ARBA" id="ARBA00022963"/>
    </source>
</evidence>
<evidence type="ECO:0000256" key="2">
    <source>
        <dbReference type="ARBA" id="ARBA00008664"/>
    </source>
</evidence>
<evidence type="ECO:0000256" key="6">
    <source>
        <dbReference type="ARBA" id="ARBA00023098"/>
    </source>
</evidence>
<dbReference type="SUPFAM" id="SSF56024">
    <property type="entry name" value="Phospholipase D/nuclease"/>
    <property type="match status" value="2"/>
</dbReference>
<accession>A0AAU2VFD2</accession>